<protein>
    <submittedName>
        <fullName evidence="1">Uncharacterized protein</fullName>
    </submittedName>
</protein>
<dbReference type="AlphaFoldDB" id="U1NGS1"/>
<evidence type="ECO:0000313" key="1">
    <source>
        <dbReference type="EMBL" id="ERG96043.1"/>
    </source>
</evidence>
<evidence type="ECO:0000313" key="2">
    <source>
        <dbReference type="Proteomes" id="UP000030710"/>
    </source>
</evidence>
<accession>U1NGS1</accession>
<dbReference type="EMBL" id="KE356561">
    <property type="protein sequence ID" value="ERG96043.1"/>
    <property type="molecule type" value="Genomic_DNA"/>
</dbReference>
<proteinExistence type="predicted"/>
<gene>
    <name evidence="1" type="ORF">J07HQW2_02510</name>
</gene>
<organism evidence="1 2">
    <name type="scientific">Haloquadratum walsbyi J07HQW2</name>
    <dbReference type="NCBI Taxonomy" id="1238425"/>
    <lineage>
        <taxon>Archaea</taxon>
        <taxon>Methanobacteriati</taxon>
        <taxon>Methanobacteriota</taxon>
        <taxon>Stenosarchaea group</taxon>
        <taxon>Halobacteria</taxon>
        <taxon>Halobacteriales</taxon>
        <taxon>Haloferacaceae</taxon>
        <taxon>Haloquadratum</taxon>
    </lineage>
</organism>
<dbReference type="Proteomes" id="UP000030710">
    <property type="component" value="Unassembled WGS sequence"/>
</dbReference>
<sequence length="82" mass="9093">MWKKWSELGAALRPLGVKTSGFLSARVIAFDGFLQEIVAVPVLFQTIPGVQIGILRAVRDGREVTNAEVNTHTVFSPCRRRL</sequence>
<name>U1NGS1_9EURY</name>
<dbReference type="HOGENOM" id="CLU_2550180_0_0_2"/>
<reference evidence="1 2" key="1">
    <citation type="journal article" date="2013" name="PLoS ONE">
        <title>Assembly-driven community genomics of a hypersaline microbial ecosystem.</title>
        <authorList>
            <person name="Podell S."/>
            <person name="Ugalde J.A."/>
            <person name="Narasingarao P."/>
            <person name="Banfield J.F."/>
            <person name="Heidelberg K.B."/>
            <person name="Allen E.E."/>
        </authorList>
    </citation>
    <scope>NUCLEOTIDE SEQUENCE [LARGE SCALE GENOMIC DNA]</scope>
    <source>
        <strain evidence="2">J07HQW2</strain>
    </source>
</reference>